<evidence type="ECO:0000313" key="1">
    <source>
        <dbReference type="EMBL" id="KKM17086.1"/>
    </source>
</evidence>
<feature type="non-terminal residue" evidence="1">
    <location>
        <position position="1"/>
    </location>
</feature>
<name>A0A0F9HP77_9ZZZZ</name>
<organism evidence="1">
    <name type="scientific">marine sediment metagenome</name>
    <dbReference type="NCBI Taxonomy" id="412755"/>
    <lineage>
        <taxon>unclassified sequences</taxon>
        <taxon>metagenomes</taxon>
        <taxon>ecological metagenomes</taxon>
    </lineage>
</organism>
<comment type="caution">
    <text evidence="1">The sequence shown here is derived from an EMBL/GenBank/DDBJ whole genome shotgun (WGS) entry which is preliminary data.</text>
</comment>
<protein>
    <submittedName>
        <fullName evidence="1">Uncharacterized protein</fullName>
    </submittedName>
</protein>
<proteinExistence type="predicted"/>
<dbReference type="EMBL" id="LAZR01014529">
    <property type="protein sequence ID" value="KKM17086.1"/>
    <property type="molecule type" value="Genomic_DNA"/>
</dbReference>
<sequence length="31" mass="3056">GAAPVCAAVAVGVLQMQQLGRLGDVHPAVAR</sequence>
<reference evidence="1" key="1">
    <citation type="journal article" date="2015" name="Nature">
        <title>Complex archaea that bridge the gap between prokaryotes and eukaryotes.</title>
        <authorList>
            <person name="Spang A."/>
            <person name="Saw J.H."/>
            <person name="Jorgensen S.L."/>
            <person name="Zaremba-Niedzwiedzka K."/>
            <person name="Martijn J."/>
            <person name="Lind A.E."/>
            <person name="van Eijk R."/>
            <person name="Schleper C."/>
            <person name="Guy L."/>
            <person name="Ettema T.J."/>
        </authorList>
    </citation>
    <scope>NUCLEOTIDE SEQUENCE</scope>
</reference>
<gene>
    <name evidence="1" type="ORF">LCGC14_1679330</name>
</gene>
<accession>A0A0F9HP77</accession>
<dbReference type="AlphaFoldDB" id="A0A0F9HP77"/>